<name>A0AA44FAQ1_AGRTU</name>
<evidence type="ECO:0000313" key="1">
    <source>
        <dbReference type="EMBL" id="NTC31619.1"/>
    </source>
</evidence>
<dbReference type="RefSeq" id="WP_065659851.1">
    <property type="nucleotide sequence ID" value="NZ_CP123838.1"/>
</dbReference>
<protein>
    <submittedName>
        <fullName evidence="1">Uncharacterized protein</fullName>
    </submittedName>
</protein>
<dbReference type="EMBL" id="JAAMAY010000039">
    <property type="protein sequence ID" value="NTC31619.1"/>
    <property type="molecule type" value="Genomic_DNA"/>
</dbReference>
<sequence length="61" mass="7035">MSDTLEQKLADFLDALDEWGCEDNLERAKEILDFQRCGYDLSEYAEHQEGDGPLRPKSEVN</sequence>
<reference evidence="1" key="1">
    <citation type="journal article" date="2020" name="Science">
        <title>Unexpected conservation and global transmission of agrobacterial virulence plasmids.</title>
        <authorList>
            <person name="Weisberg A.J."/>
            <person name="Davis E.W. 2nd"/>
            <person name="Tabima J."/>
            <person name="Belcher M.S."/>
            <person name="Miller M."/>
            <person name="Kuo C.H."/>
            <person name="Loper J.E."/>
            <person name="Grunwald N.J."/>
            <person name="Putnam M.L."/>
            <person name="Chang J.H."/>
        </authorList>
    </citation>
    <scope>NUCLEOTIDE SEQUENCE</scope>
    <source>
        <strain evidence="1">17-1853-1a</strain>
    </source>
</reference>
<comment type="caution">
    <text evidence="1">The sequence shown here is derived from an EMBL/GenBank/DDBJ whole genome shotgun (WGS) entry which is preliminary data.</text>
</comment>
<gene>
    <name evidence="1" type="ORF">G6M46_26150</name>
</gene>
<accession>A0AA44FAQ1</accession>
<evidence type="ECO:0000313" key="2">
    <source>
        <dbReference type="Proteomes" id="UP000702952"/>
    </source>
</evidence>
<proteinExistence type="predicted"/>
<dbReference type="AlphaFoldDB" id="A0AA44FAQ1"/>
<organism evidence="1 2">
    <name type="scientific">Agrobacterium tumefaciens</name>
    <dbReference type="NCBI Taxonomy" id="358"/>
    <lineage>
        <taxon>Bacteria</taxon>
        <taxon>Pseudomonadati</taxon>
        <taxon>Pseudomonadota</taxon>
        <taxon>Alphaproteobacteria</taxon>
        <taxon>Hyphomicrobiales</taxon>
        <taxon>Rhizobiaceae</taxon>
        <taxon>Rhizobium/Agrobacterium group</taxon>
        <taxon>Agrobacterium</taxon>
        <taxon>Agrobacterium tumefaciens complex</taxon>
    </lineage>
</organism>
<dbReference type="Proteomes" id="UP000702952">
    <property type="component" value="Unassembled WGS sequence"/>
</dbReference>